<dbReference type="InterPro" id="IPR036526">
    <property type="entry name" value="C-N_Hydrolase_sf"/>
</dbReference>
<dbReference type="CDD" id="cd07571">
    <property type="entry name" value="ALP_N-acyl_transferase"/>
    <property type="match status" value="1"/>
</dbReference>
<dbReference type="EC" id="2.3.1.269" evidence="9"/>
<dbReference type="InterPro" id="IPR045378">
    <property type="entry name" value="LNT_N"/>
</dbReference>
<evidence type="ECO:0000256" key="3">
    <source>
        <dbReference type="ARBA" id="ARBA00022475"/>
    </source>
</evidence>
<keyword evidence="7 9" id="KW-0472">Membrane</keyword>
<dbReference type="GO" id="GO:0016410">
    <property type="term" value="F:N-acyltransferase activity"/>
    <property type="evidence" value="ECO:0007669"/>
    <property type="project" value="UniProtKB-UniRule"/>
</dbReference>
<comment type="pathway">
    <text evidence="9">Protein modification; lipoprotein biosynthesis (N-acyl transfer).</text>
</comment>
<proteinExistence type="inferred from homology"/>
<dbReference type="PROSITE" id="PS50263">
    <property type="entry name" value="CN_HYDROLASE"/>
    <property type="match status" value="1"/>
</dbReference>
<dbReference type="PANTHER" id="PTHR38686:SF1">
    <property type="entry name" value="APOLIPOPROTEIN N-ACYLTRANSFERASE"/>
    <property type="match status" value="1"/>
</dbReference>
<feature type="transmembrane region" description="Helical" evidence="9">
    <location>
        <begin position="178"/>
        <end position="195"/>
    </location>
</feature>
<dbReference type="Pfam" id="PF20154">
    <property type="entry name" value="LNT_N"/>
    <property type="match status" value="1"/>
</dbReference>
<feature type="transmembrane region" description="Helical" evidence="9">
    <location>
        <begin position="41"/>
        <end position="62"/>
    </location>
</feature>
<reference evidence="11 12" key="1">
    <citation type="submission" date="2018-03" db="EMBL/GenBank/DDBJ databases">
        <authorList>
            <person name="Keele B.F."/>
        </authorList>
    </citation>
    <scope>NUCLEOTIDE SEQUENCE [LARGE SCALE GENOMIC DNA]</scope>
    <source>
        <strain evidence="11 12">CECT 8504</strain>
    </source>
</reference>
<evidence type="ECO:0000256" key="2">
    <source>
        <dbReference type="ARBA" id="ARBA00010065"/>
    </source>
</evidence>
<comment type="catalytic activity">
    <reaction evidence="9">
        <text>N-terminal S-1,2-diacyl-sn-glyceryl-L-cysteinyl-[lipoprotein] + a glycerophospholipid = N-acyl-S-1,2-diacyl-sn-glyceryl-L-cysteinyl-[lipoprotein] + a 2-acyl-sn-glycero-3-phospholipid + H(+)</text>
        <dbReference type="Rhea" id="RHEA:48228"/>
        <dbReference type="Rhea" id="RHEA-COMP:14681"/>
        <dbReference type="Rhea" id="RHEA-COMP:14684"/>
        <dbReference type="ChEBI" id="CHEBI:15378"/>
        <dbReference type="ChEBI" id="CHEBI:136912"/>
        <dbReference type="ChEBI" id="CHEBI:140656"/>
        <dbReference type="ChEBI" id="CHEBI:140657"/>
        <dbReference type="ChEBI" id="CHEBI:140660"/>
        <dbReference type="EC" id="2.3.1.269"/>
    </reaction>
</comment>
<gene>
    <name evidence="11" type="primary">lnt_1</name>
    <name evidence="9" type="synonym">lnt</name>
    <name evidence="11" type="ORF">PAA8504_02245</name>
</gene>
<evidence type="ECO:0000256" key="5">
    <source>
        <dbReference type="ARBA" id="ARBA00022692"/>
    </source>
</evidence>
<sequence>MAAGAGGVAALGQVPFSIVALGLAGLGLAGWLAARSNTSRRAAWIGFCAGTGYFGVTLHWIVQPFLVDAERHGWMAPFGLLFTATGFALFWALAFWLARRIAPGGGWRYALAFGGALAGVETLRSLILTGFPWSLIGYIWSEGAAVQSVAVIGPFGLTLLTGLFAGALAAIGPRWPAIPALIAAAILPPVLLSLVPPAPLPASDAPVIRLVQPNAPQDEKWHPELGAIYFSDALDASAAPGNPDLIIWPETSVPYLLEPGHPVLGLLAGAGRGAPVVVGAQRVEGPLYYNSLLVISPEARVVDTYDKHHLVPFGEYMPLGDLAARFGLRGLAQGQFGYSAGPGPRLVDLGPLGQVLPLICYEAIFPEEVGGAPVRPDWLLQITNDAWFGTFAGPQQHLAIARMRAIEQGLPLARAANTGITAMIDARGRVTASLGLGQTGALDTVLPPALPPTTYARTGDWPALVAILLSLAAALRFRRKTA</sequence>
<evidence type="ECO:0000259" key="10">
    <source>
        <dbReference type="PROSITE" id="PS50263"/>
    </source>
</evidence>
<evidence type="ECO:0000256" key="4">
    <source>
        <dbReference type="ARBA" id="ARBA00022679"/>
    </source>
</evidence>
<keyword evidence="4 9" id="KW-0808">Transferase</keyword>
<comment type="similarity">
    <text evidence="2 9">Belongs to the CN hydrolase family. Apolipoprotein N-acyltransferase subfamily.</text>
</comment>
<comment type="function">
    <text evidence="9">Catalyzes the phospholipid dependent N-acylation of the N-terminal cysteine of apolipoprotein, the last step in lipoprotein maturation.</text>
</comment>
<keyword evidence="11" id="KW-0449">Lipoprotein</keyword>
<keyword evidence="6 9" id="KW-1133">Transmembrane helix</keyword>
<dbReference type="EMBL" id="ONZF01000004">
    <property type="protein sequence ID" value="SPJ24415.1"/>
    <property type="molecule type" value="Genomic_DNA"/>
</dbReference>
<feature type="transmembrane region" description="Helical" evidence="9">
    <location>
        <begin position="151"/>
        <end position="171"/>
    </location>
</feature>
<dbReference type="Pfam" id="PF00795">
    <property type="entry name" value="CN_hydrolase"/>
    <property type="match status" value="1"/>
</dbReference>
<name>A0A2R8BW96_9RHOB</name>
<organism evidence="11 12">
    <name type="scientific">Palleronia abyssalis</name>
    <dbReference type="NCBI Taxonomy" id="1501240"/>
    <lineage>
        <taxon>Bacteria</taxon>
        <taxon>Pseudomonadati</taxon>
        <taxon>Pseudomonadota</taxon>
        <taxon>Alphaproteobacteria</taxon>
        <taxon>Rhodobacterales</taxon>
        <taxon>Roseobacteraceae</taxon>
        <taxon>Palleronia</taxon>
    </lineage>
</organism>
<dbReference type="UniPathway" id="UPA00666"/>
<evidence type="ECO:0000256" key="9">
    <source>
        <dbReference type="HAMAP-Rule" id="MF_01148"/>
    </source>
</evidence>
<dbReference type="GO" id="GO:0005886">
    <property type="term" value="C:plasma membrane"/>
    <property type="evidence" value="ECO:0007669"/>
    <property type="project" value="UniProtKB-SubCell"/>
</dbReference>
<feature type="transmembrane region" description="Helical" evidence="9">
    <location>
        <begin position="74"/>
        <end position="97"/>
    </location>
</feature>
<feature type="domain" description="CN hydrolase" evidence="10">
    <location>
        <begin position="211"/>
        <end position="448"/>
    </location>
</feature>
<evidence type="ECO:0000313" key="11">
    <source>
        <dbReference type="EMBL" id="SPJ24415.1"/>
    </source>
</evidence>
<evidence type="ECO:0000256" key="1">
    <source>
        <dbReference type="ARBA" id="ARBA00004651"/>
    </source>
</evidence>
<dbReference type="HAMAP" id="MF_01148">
    <property type="entry name" value="Lnt"/>
    <property type="match status" value="1"/>
</dbReference>
<comment type="subcellular location">
    <subcellularLocation>
        <location evidence="1 9">Cell membrane</location>
        <topology evidence="1 9">Multi-pass membrane protein</topology>
    </subcellularLocation>
</comment>
<evidence type="ECO:0000256" key="6">
    <source>
        <dbReference type="ARBA" id="ARBA00022989"/>
    </source>
</evidence>
<dbReference type="OrthoDB" id="9804277at2"/>
<feature type="transmembrane region" description="Helical" evidence="9">
    <location>
        <begin position="109"/>
        <end position="131"/>
    </location>
</feature>
<dbReference type="SUPFAM" id="SSF56317">
    <property type="entry name" value="Carbon-nitrogen hydrolase"/>
    <property type="match status" value="1"/>
</dbReference>
<feature type="transmembrane region" description="Helical" evidence="9">
    <location>
        <begin position="14"/>
        <end position="34"/>
    </location>
</feature>
<evidence type="ECO:0000313" key="12">
    <source>
        <dbReference type="Proteomes" id="UP000244912"/>
    </source>
</evidence>
<keyword evidence="8 9" id="KW-0012">Acyltransferase</keyword>
<keyword evidence="12" id="KW-1185">Reference proteome</keyword>
<keyword evidence="5 9" id="KW-0812">Transmembrane</keyword>
<keyword evidence="3 9" id="KW-1003">Cell membrane</keyword>
<evidence type="ECO:0000256" key="8">
    <source>
        <dbReference type="ARBA" id="ARBA00023315"/>
    </source>
</evidence>
<protein>
    <recommendedName>
        <fullName evidence="9">Apolipoprotein N-acyltransferase</fullName>
        <shortName evidence="9">ALP N-acyltransferase</shortName>
        <ecNumber evidence="9">2.3.1.269</ecNumber>
    </recommendedName>
</protein>
<dbReference type="InterPro" id="IPR003010">
    <property type="entry name" value="C-N_Hydrolase"/>
</dbReference>
<evidence type="ECO:0000256" key="7">
    <source>
        <dbReference type="ARBA" id="ARBA00023136"/>
    </source>
</evidence>
<dbReference type="Gene3D" id="3.60.110.10">
    <property type="entry name" value="Carbon-nitrogen hydrolase"/>
    <property type="match status" value="1"/>
</dbReference>
<accession>A0A2R8BW96</accession>
<dbReference type="InterPro" id="IPR004563">
    <property type="entry name" value="Apolipo_AcylTrfase"/>
</dbReference>
<dbReference type="PANTHER" id="PTHR38686">
    <property type="entry name" value="APOLIPOPROTEIN N-ACYLTRANSFERASE"/>
    <property type="match status" value="1"/>
</dbReference>
<dbReference type="RefSeq" id="WP_108894409.1">
    <property type="nucleotide sequence ID" value="NZ_ONZF01000004.1"/>
</dbReference>
<dbReference type="AlphaFoldDB" id="A0A2R8BW96"/>
<dbReference type="NCBIfam" id="TIGR00546">
    <property type="entry name" value="lnt"/>
    <property type="match status" value="1"/>
</dbReference>
<dbReference type="Proteomes" id="UP000244912">
    <property type="component" value="Unassembled WGS sequence"/>
</dbReference>
<dbReference type="GO" id="GO:0042158">
    <property type="term" value="P:lipoprotein biosynthetic process"/>
    <property type="evidence" value="ECO:0007669"/>
    <property type="project" value="UniProtKB-UniRule"/>
</dbReference>